<accession>A0ABU9QY46</accession>
<name>A0ABU9QY46_9BURK</name>
<reference evidence="2 3" key="1">
    <citation type="submission" date="2024-01" db="EMBL/GenBank/DDBJ databases">
        <title>The diversity of rhizobia nodulating Mimosa spp. in eleven states of Brazil covering several biomes is determined by host plant, location, and edaphic factors.</title>
        <authorList>
            <person name="Rouws L."/>
            <person name="Barauna A."/>
            <person name="Beukes C."/>
            <person name="De Faria S.M."/>
            <person name="Gross E."/>
            <person name="Dos Reis Junior F.B."/>
            <person name="Simon M."/>
            <person name="Maluk M."/>
            <person name="Odee D.W."/>
            <person name="Kenicer G."/>
            <person name="Young J.P.W."/>
            <person name="Reis V.M."/>
            <person name="Zilli J."/>
            <person name="James E.K."/>
        </authorList>
    </citation>
    <scope>NUCLEOTIDE SEQUENCE [LARGE SCALE GENOMIC DNA]</scope>
    <source>
        <strain evidence="2 3">JPY530</strain>
    </source>
</reference>
<comment type="caution">
    <text evidence="2">The sequence shown here is derived from an EMBL/GenBank/DDBJ whole genome shotgun (WGS) entry which is preliminary data.</text>
</comment>
<evidence type="ECO:0000313" key="3">
    <source>
        <dbReference type="Proteomes" id="UP001481677"/>
    </source>
</evidence>
<evidence type="ECO:0000256" key="1">
    <source>
        <dbReference type="SAM" id="MobiDB-lite"/>
    </source>
</evidence>
<protein>
    <recommendedName>
        <fullName evidence="4">Protein-tyrosine-phosphatase</fullName>
    </recommendedName>
</protein>
<keyword evidence="3" id="KW-1185">Reference proteome</keyword>
<evidence type="ECO:0000313" key="2">
    <source>
        <dbReference type="EMBL" id="MEM5339674.1"/>
    </source>
</evidence>
<organism evidence="2 3">
    <name type="scientific">Paraburkholderia azotifigens</name>
    <dbReference type="NCBI Taxonomy" id="2057004"/>
    <lineage>
        <taxon>Bacteria</taxon>
        <taxon>Pseudomonadati</taxon>
        <taxon>Pseudomonadota</taxon>
        <taxon>Betaproteobacteria</taxon>
        <taxon>Burkholderiales</taxon>
        <taxon>Burkholderiaceae</taxon>
        <taxon>Paraburkholderia</taxon>
    </lineage>
</organism>
<feature type="region of interest" description="Disordered" evidence="1">
    <location>
        <begin position="1"/>
        <end position="20"/>
    </location>
</feature>
<gene>
    <name evidence="2" type="ORF">V4C56_08515</name>
</gene>
<dbReference type="EMBL" id="JAZHGA010000004">
    <property type="protein sequence ID" value="MEM5339674.1"/>
    <property type="molecule type" value="Genomic_DNA"/>
</dbReference>
<evidence type="ECO:0008006" key="4">
    <source>
        <dbReference type="Google" id="ProtNLM"/>
    </source>
</evidence>
<dbReference type="RefSeq" id="WP_158647075.1">
    <property type="nucleotide sequence ID" value="NZ_JAZHFZ010000004.1"/>
</dbReference>
<dbReference type="Proteomes" id="UP001481677">
    <property type="component" value="Unassembled WGS sequence"/>
</dbReference>
<sequence>MQKTPEGEHGVASGTSIDVRGAEGAWQAMREKASLEMYQADFIVCMTNDQTNAKKI</sequence>
<proteinExistence type="predicted"/>